<evidence type="ECO:0000259" key="2">
    <source>
        <dbReference type="PROSITE" id="PS51184"/>
    </source>
</evidence>
<evidence type="ECO:0000313" key="4">
    <source>
        <dbReference type="Proteomes" id="UP000818624"/>
    </source>
</evidence>
<reference evidence="3 4" key="1">
    <citation type="journal article" date="2020" name="Elife">
        <title>Loss of centromere function drives karyotype evolution in closely related Malassezia species.</title>
        <authorList>
            <person name="Sankaranarayanan S.R."/>
            <person name="Ianiri G."/>
            <person name="Coelho M.A."/>
            <person name="Reza M.H."/>
            <person name="Thimmappa B.C."/>
            <person name="Ganguly P."/>
            <person name="Vadnala R.N."/>
            <person name="Sun S."/>
            <person name="Siddharthan R."/>
            <person name="Tellgren-Roth C."/>
            <person name="Dawson T.L."/>
            <person name="Heitman J."/>
            <person name="Sanyal K."/>
        </authorList>
    </citation>
    <scope>NUCLEOTIDE SEQUENCE [LARGE SCALE GENOMIC DNA]</scope>
    <source>
        <strain evidence="3">CBS14141</strain>
    </source>
</reference>
<name>A0ABY8EUZ1_MALFU</name>
<evidence type="ECO:0000256" key="1">
    <source>
        <dbReference type="SAM" id="MobiDB-lite"/>
    </source>
</evidence>
<dbReference type="SUPFAM" id="SSF51197">
    <property type="entry name" value="Clavaminate synthase-like"/>
    <property type="match status" value="1"/>
</dbReference>
<organism evidence="3 4">
    <name type="scientific">Malassezia furfur</name>
    <name type="common">Pityriasis versicolor infection agent</name>
    <name type="synonym">Pityrosporum furfur</name>
    <dbReference type="NCBI Taxonomy" id="55194"/>
    <lineage>
        <taxon>Eukaryota</taxon>
        <taxon>Fungi</taxon>
        <taxon>Dikarya</taxon>
        <taxon>Basidiomycota</taxon>
        <taxon>Ustilaginomycotina</taxon>
        <taxon>Malasseziomycetes</taxon>
        <taxon>Malasseziales</taxon>
        <taxon>Malasseziaceae</taxon>
        <taxon>Malassezia</taxon>
    </lineage>
</organism>
<feature type="domain" description="JmjC" evidence="2">
    <location>
        <begin position="128"/>
        <end position="470"/>
    </location>
</feature>
<dbReference type="InterPro" id="IPR014710">
    <property type="entry name" value="RmlC-like_jellyroll"/>
</dbReference>
<dbReference type="Pfam" id="PF13621">
    <property type="entry name" value="Cupin_8"/>
    <property type="match status" value="1"/>
</dbReference>
<sequence length="483" mass="53394">MPSSSAYAGYVPRAGYAVAVEPASLSAHDMWERYIAPRKPVVLNGLLDDPQWRGTSWTDLAHLRQQAGDAVVRVEPVHPQEDCFGTATPRTTMTFAEYLDTLQHDTAGKYYLTTQYELDEPPASDDLDAGPGLDTLLPTPTHRLLPDFPLHPRLLGRLVLQQCNLWLGNSHQPKSSGLHHDFHDNLYILLSGHKRFVLFPPSAHDTLALRGSVQRVHPNGLIVYEDPGRIRADGLDALDAAHWRVAARARTLHARPTKRARGANNEAQAAYDDAKDTFLLLRETYDDADGAAAWDSADEGDVNALEEGDGDEEDEEDEEEDGDGDEDEEEDEDEDEGDDDDDDDDALGGDRDDGKTPGAARANGTTTPTDTPQEPPSFSRIKPHALHTHFHVEPPIPAPHPDASPLVPGPTCPAPLVVDLEPGQMLYLPASWFHEVTSWASPDAPHMAFNYWMHPPDGRTYDAPYADAEVWDEVRRHVEQTQP</sequence>
<feature type="compositionally biased region" description="Acidic residues" evidence="1">
    <location>
        <begin position="296"/>
        <end position="347"/>
    </location>
</feature>
<dbReference type="InterPro" id="IPR003347">
    <property type="entry name" value="JmjC_dom"/>
</dbReference>
<accession>A0ABY8EUZ1</accession>
<dbReference type="PROSITE" id="PS51184">
    <property type="entry name" value="JMJC"/>
    <property type="match status" value="1"/>
</dbReference>
<dbReference type="EMBL" id="CP046238">
    <property type="protein sequence ID" value="WFD49349.1"/>
    <property type="molecule type" value="Genomic_DNA"/>
</dbReference>
<proteinExistence type="predicted"/>
<dbReference type="Gene3D" id="2.60.120.10">
    <property type="entry name" value="Jelly Rolls"/>
    <property type="match status" value="1"/>
</dbReference>
<keyword evidence="4" id="KW-1185">Reference proteome</keyword>
<dbReference type="PANTHER" id="PTHR12461:SF100">
    <property type="entry name" value="JMJC DOMAIN-CONTAINING PROTEIN 4"/>
    <property type="match status" value="1"/>
</dbReference>
<evidence type="ECO:0000313" key="3">
    <source>
        <dbReference type="EMBL" id="WFD49349.1"/>
    </source>
</evidence>
<gene>
    <name evidence="3" type="ORF">GLX27_004029</name>
</gene>
<dbReference type="PANTHER" id="PTHR12461">
    <property type="entry name" value="HYPOXIA-INDUCIBLE FACTOR 1 ALPHA INHIBITOR-RELATED"/>
    <property type="match status" value="1"/>
</dbReference>
<dbReference type="InterPro" id="IPR041667">
    <property type="entry name" value="Cupin_8"/>
</dbReference>
<protein>
    <recommendedName>
        <fullName evidence="2">JmjC domain-containing protein</fullName>
    </recommendedName>
</protein>
<feature type="region of interest" description="Disordered" evidence="1">
    <location>
        <begin position="291"/>
        <end position="380"/>
    </location>
</feature>
<dbReference type="Gene3D" id="2.60.120.650">
    <property type="entry name" value="Cupin"/>
    <property type="match status" value="1"/>
</dbReference>
<dbReference type="Proteomes" id="UP000818624">
    <property type="component" value="Chromosome 5"/>
</dbReference>